<feature type="compositionally biased region" description="Basic and acidic residues" evidence="2">
    <location>
        <begin position="1"/>
        <end position="14"/>
    </location>
</feature>
<feature type="compositionally biased region" description="Polar residues" evidence="2">
    <location>
        <begin position="17"/>
        <end position="26"/>
    </location>
</feature>
<feature type="region of interest" description="Disordered" evidence="2">
    <location>
        <begin position="1"/>
        <end position="31"/>
    </location>
</feature>
<keyword evidence="1" id="KW-0863">Zinc-finger</keyword>
<keyword evidence="1" id="KW-0479">Metal-binding</keyword>
<name>A0A3N2Q4T8_SODAK</name>
<feature type="region of interest" description="Disordered" evidence="2">
    <location>
        <begin position="128"/>
        <end position="185"/>
    </location>
</feature>
<feature type="region of interest" description="Disordered" evidence="2">
    <location>
        <begin position="230"/>
        <end position="253"/>
    </location>
</feature>
<dbReference type="SUPFAM" id="SSF57756">
    <property type="entry name" value="Retrovirus zinc finger-like domains"/>
    <property type="match status" value="1"/>
</dbReference>
<evidence type="ECO:0000313" key="4">
    <source>
        <dbReference type="EMBL" id="ROT41678.1"/>
    </source>
</evidence>
<sequence length="437" mass="47067">MGDLYRNRSPDRYRPRVSSNAQSRSRSPPRAFFQNVGTQWSMRVTKTVGGVVRNAEFVNRSGGGNYNIKGTLPGGGLVVQTKSSAGTRAFAEEACRDMPRDGVVLIAIPVSSGGIKCPGNWDSSGLFPSPGRSVAPSEPSVQPAAASTHPRSSHSAPLAPSRTPKAPGHDTPSQGTPPRVDLLPGCGNRTSLFKTEDLLMKIEQLRRDASGRGHSSLPQGLLAQTTQIATQGGGSLDTQAKQGQQERTASGAQASNVTASVICRENNRHKTCANCGRVGHAVIDCLKPGKSGFIEACAICNEHHLLDSCSVFQNYSVYRKLALCILQRGRRPPLATAFNWVVAYYGVVKVRTGAMVPPKGCVWPSDFPITAQEARSWLCRPAERQPWNYFDYTANRTGDLSPGVSTWSSAAVLSNWHRLSQTEHYADSFSRTGSDLS</sequence>
<protein>
    <recommendedName>
        <fullName evidence="3">CCHC-type domain-containing protein</fullName>
    </recommendedName>
</protein>
<feature type="domain" description="CCHC-type" evidence="3">
    <location>
        <begin position="272"/>
        <end position="285"/>
    </location>
</feature>
<gene>
    <name evidence="4" type="ORF">SODALDRAFT_125970</name>
</gene>
<dbReference type="InterPro" id="IPR036875">
    <property type="entry name" value="Znf_CCHC_sf"/>
</dbReference>
<keyword evidence="5" id="KW-1185">Reference proteome</keyword>
<evidence type="ECO:0000259" key="3">
    <source>
        <dbReference type="PROSITE" id="PS50158"/>
    </source>
</evidence>
<reference evidence="4 5" key="1">
    <citation type="journal article" date="2018" name="Mol. Ecol.">
        <title>The obligate alkalophilic soda-lake fungus Sodiomyces alkalinus has shifted to a protein diet.</title>
        <authorList>
            <person name="Grum-Grzhimaylo A.A."/>
            <person name="Falkoski D.L."/>
            <person name="van den Heuvel J."/>
            <person name="Valero-Jimenez C.A."/>
            <person name="Min B."/>
            <person name="Choi I.G."/>
            <person name="Lipzen A."/>
            <person name="Daum C.G."/>
            <person name="Aanen D.K."/>
            <person name="Tsang A."/>
            <person name="Henrissat B."/>
            <person name="Bilanenko E.N."/>
            <person name="de Vries R.P."/>
            <person name="van Kan J.A.L."/>
            <person name="Grigoriev I.V."/>
            <person name="Debets A.J.M."/>
        </authorList>
    </citation>
    <scope>NUCLEOTIDE SEQUENCE [LARGE SCALE GENOMIC DNA]</scope>
    <source>
        <strain evidence="4 5">F11</strain>
    </source>
</reference>
<evidence type="ECO:0000313" key="5">
    <source>
        <dbReference type="Proteomes" id="UP000272025"/>
    </source>
</evidence>
<dbReference type="GeneID" id="39575144"/>
<dbReference type="RefSeq" id="XP_028469484.1">
    <property type="nucleotide sequence ID" value="XM_028606666.1"/>
</dbReference>
<evidence type="ECO:0000256" key="1">
    <source>
        <dbReference type="PROSITE-ProRule" id="PRU00047"/>
    </source>
</evidence>
<proteinExistence type="predicted"/>
<dbReference type="Proteomes" id="UP000272025">
    <property type="component" value="Unassembled WGS sequence"/>
</dbReference>
<accession>A0A3N2Q4T8</accession>
<dbReference type="EMBL" id="ML119052">
    <property type="protein sequence ID" value="ROT41678.1"/>
    <property type="molecule type" value="Genomic_DNA"/>
</dbReference>
<evidence type="ECO:0000256" key="2">
    <source>
        <dbReference type="SAM" id="MobiDB-lite"/>
    </source>
</evidence>
<dbReference type="OrthoDB" id="4777753at2759"/>
<dbReference type="GO" id="GO:0008270">
    <property type="term" value="F:zinc ion binding"/>
    <property type="evidence" value="ECO:0007669"/>
    <property type="project" value="UniProtKB-KW"/>
</dbReference>
<keyword evidence="1" id="KW-0862">Zinc</keyword>
<dbReference type="InterPro" id="IPR001878">
    <property type="entry name" value="Znf_CCHC"/>
</dbReference>
<dbReference type="PROSITE" id="PS50158">
    <property type="entry name" value="ZF_CCHC"/>
    <property type="match status" value="1"/>
</dbReference>
<organism evidence="4 5">
    <name type="scientific">Sodiomyces alkalinus (strain CBS 110278 / VKM F-3762 / F11)</name>
    <name type="common">Alkaliphilic filamentous fungus</name>
    <dbReference type="NCBI Taxonomy" id="1314773"/>
    <lineage>
        <taxon>Eukaryota</taxon>
        <taxon>Fungi</taxon>
        <taxon>Dikarya</taxon>
        <taxon>Ascomycota</taxon>
        <taxon>Pezizomycotina</taxon>
        <taxon>Sordariomycetes</taxon>
        <taxon>Hypocreomycetidae</taxon>
        <taxon>Glomerellales</taxon>
        <taxon>Plectosphaerellaceae</taxon>
        <taxon>Sodiomyces</taxon>
    </lineage>
</organism>
<dbReference type="AlphaFoldDB" id="A0A3N2Q4T8"/>
<dbReference type="GO" id="GO:0003676">
    <property type="term" value="F:nucleic acid binding"/>
    <property type="evidence" value="ECO:0007669"/>
    <property type="project" value="InterPro"/>
</dbReference>
<dbReference type="STRING" id="1314773.A0A3N2Q4T8"/>